<dbReference type="AlphaFoldDB" id="A0A376W2I4"/>
<gene>
    <name evidence="1" type="ORF">NCTC9081_04044</name>
</gene>
<organism evidence="1 2">
    <name type="scientific">Escherichia coli</name>
    <dbReference type="NCBI Taxonomy" id="562"/>
    <lineage>
        <taxon>Bacteria</taxon>
        <taxon>Pseudomonadati</taxon>
        <taxon>Pseudomonadota</taxon>
        <taxon>Gammaproteobacteria</taxon>
        <taxon>Enterobacterales</taxon>
        <taxon>Enterobacteriaceae</taxon>
        <taxon>Escherichia</taxon>
    </lineage>
</organism>
<protein>
    <recommendedName>
        <fullName evidence="3">Acetyltransferase</fullName>
    </recommendedName>
</protein>
<evidence type="ECO:0000313" key="1">
    <source>
        <dbReference type="EMBL" id="STJ18551.1"/>
    </source>
</evidence>
<evidence type="ECO:0000313" key="2">
    <source>
        <dbReference type="Proteomes" id="UP000254716"/>
    </source>
</evidence>
<name>A0A376W2I4_ECOLX</name>
<accession>A0A376W2I4</accession>
<dbReference type="Proteomes" id="UP000254716">
    <property type="component" value="Unassembled WGS sequence"/>
</dbReference>
<dbReference type="EMBL" id="UGCV01000008">
    <property type="protein sequence ID" value="STJ18551.1"/>
    <property type="molecule type" value="Genomic_DNA"/>
</dbReference>
<proteinExistence type="predicted"/>
<reference evidence="1 2" key="1">
    <citation type="submission" date="2018-06" db="EMBL/GenBank/DDBJ databases">
        <authorList>
            <consortium name="Pathogen Informatics"/>
            <person name="Doyle S."/>
        </authorList>
    </citation>
    <scope>NUCLEOTIDE SEQUENCE [LARGE SCALE GENOMIC DNA]</scope>
    <source>
        <strain evidence="1 2">NCTC9081</strain>
    </source>
</reference>
<sequence>MFIRPVKPSDVEPLMDMLLDRDQFDQDGLHHVTKNTNTLFLRSICRFMV</sequence>
<evidence type="ECO:0008006" key="3">
    <source>
        <dbReference type="Google" id="ProtNLM"/>
    </source>
</evidence>